<name>A0ABM5YQN1_9ALTE</name>
<evidence type="ECO:0000313" key="2">
    <source>
        <dbReference type="Proteomes" id="UP000056750"/>
    </source>
</evidence>
<dbReference type="InterPro" id="IPR001387">
    <property type="entry name" value="Cro/C1-type_HTH"/>
</dbReference>
<protein>
    <submittedName>
        <fullName evidence="1">XRE family transcriptional regulator</fullName>
    </submittedName>
</protein>
<dbReference type="EMBL" id="CP013927">
    <property type="protein sequence ID" value="AMJ76788.1"/>
    <property type="molecule type" value="Genomic_DNA"/>
</dbReference>
<dbReference type="SUPFAM" id="SSF47413">
    <property type="entry name" value="lambda repressor-like DNA-binding domains"/>
    <property type="match status" value="1"/>
</dbReference>
<organism evidence="1 2">
    <name type="scientific">Alteromonas stellipolaris</name>
    <dbReference type="NCBI Taxonomy" id="233316"/>
    <lineage>
        <taxon>Bacteria</taxon>
        <taxon>Pseudomonadati</taxon>
        <taxon>Pseudomonadota</taxon>
        <taxon>Gammaproteobacteria</taxon>
        <taxon>Alteromonadales</taxon>
        <taxon>Alteromonadaceae</taxon>
        <taxon>Alteromonas/Salinimonas group</taxon>
        <taxon>Alteromonas</taxon>
    </lineage>
</organism>
<keyword evidence="1" id="KW-0614">Plasmid</keyword>
<dbReference type="InterPro" id="IPR010982">
    <property type="entry name" value="Lambda_DNA-bd_dom_sf"/>
</dbReference>
<dbReference type="Pfam" id="PF13560">
    <property type="entry name" value="HTH_31"/>
    <property type="match status" value="1"/>
</dbReference>
<evidence type="ECO:0000313" key="1">
    <source>
        <dbReference type="EMBL" id="AMJ76788.1"/>
    </source>
</evidence>
<geneLocation type="plasmid" evidence="1 2">
    <name>pASTE61-200</name>
</geneLocation>
<dbReference type="CDD" id="cd00093">
    <property type="entry name" value="HTH_XRE"/>
    <property type="match status" value="1"/>
</dbReference>
<sequence>MKTSVYTAHYDALRKWLKMNREAQGLSLRDVSALWGRHHSVLGKIEQSRRKVELVEFIELCSILEADPHEGLSLLQKSLSGTKNKT</sequence>
<gene>
    <name evidence="1" type="ORF">AVL57_01195</name>
</gene>
<dbReference type="Gene3D" id="1.10.260.40">
    <property type="entry name" value="lambda repressor-like DNA-binding domains"/>
    <property type="match status" value="1"/>
</dbReference>
<keyword evidence="2" id="KW-1185">Reference proteome</keyword>
<accession>A0ABM5YQN1</accession>
<reference evidence="1 2" key="1">
    <citation type="submission" date="2015-12" db="EMBL/GenBank/DDBJ databases">
        <title>Intraspecies pangenome expansion in the marine bacterium Alteromonas.</title>
        <authorList>
            <person name="Lopez-Perez M."/>
            <person name="Rodriguez-Valera F."/>
        </authorList>
    </citation>
    <scope>NUCLEOTIDE SEQUENCE [LARGE SCALE GENOMIC DNA]</scope>
    <source>
        <strain evidence="1 2">LMG 21861</strain>
        <plasmid evidence="1 2">pASTE61-200</plasmid>
    </source>
</reference>
<proteinExistence type="predicted"/>
<dbReference type="Proteomes" id="UP000056750">
    <property type="component" value="Plasmid pASTE61-200"/>
</dbReference>